<comment type="similarity">
    <text evidence="1">Belongs to the fantastic four family.</text>
</comment>
<feature type="compositionally biased region" description="Polar residues" evidence="2">
    <location>
        <begin position="186"/>
        <end position="198"/>
    </location>
</feature>
<feature type="region of interest" description="Disordered" evidence="2">
    <location>
        <begin position="186"/>
        <end position="225"/>
    </location>
</feature>
<dbReference type="Proteomes" id="UP000834106">
    <property type="component" value="Chromosome 22"/>
</dbReference>
<evidence type="ECO:0000256" key="1">
    <source>
        <dbReference type="ARBA" id="ARBA00008690"/>
    </source>
</evidence>
<dbReference type="PANTHER" id="PTHR33155">
    <property type="entry name" value="FANTASTIC FOUR-LIKE PROTEIN (DUF3049)"/>
    <property type="match status" value="1"/>
</dbReference>
<accession>A0AAD2AD12</accession>
<feature type="compositionally biased region" description="Basic and acidic residues" evidence="2">
    <location>
        <begin position="124"/>
        <end position="134"/>
    </location>
</feature>
<keyword evidence="5" id="KW-1185">Reference proteome</keyword>
<feature type="compositionally biased region" description="Polar residues" evidence="2">
    <location>
        <begin position="106"/>
        <end position="116"/>
    </location>
</feature>
<dbReference type="InterPro" id="IPR046431">
    <property type="entry name" value="FAF_dom"/>
</dbReference>
<reference evidence="4" key="1">
    <citation type="submission" date="2023-05" db="EMBL/GenBank/DDBJ databases">
        <authorList>
            <person name="Huff M."/>
        </authorList>
    </citation>
    <scope>NUCLEOTIDE SEQUENCE</scope>
</reference>
<feature type="region of interest" description="Disordered" evidence="2">
    <location>
        <begin position="104"/>
        <end position="140"/>
    </location>
</feature>
<dbReference type="PANTHER" id="PTHR33155:SF3">
    <property type="entry name" value="PROTEIN FAF-LIKE, CHLOROPLASTIC"/>
    <property type="match status" value="1"/>
</dbReference>
<evidence type="ECO:0000259" key="3">
    <source>
        <dbReference type="Pfam" id="PF11250"/>
    </source>
</evidence>
<sequence length="508" mass="57030">MVPTVSCNCHSLVSSLLDAVVCFSGKNMGAVSKSLDFSSSLLNADHREEAAPVMEKQGIVTILCSDCEKSQTSSLRRTLSADMSSKKWLAQNGFFSPFKKISSPSDQELVNQSPHDSSSDGEEQCMKEKDDRGVGKPSAQDIWGSILSKKSEDSTKISAPYIHPLVKRSASSLSEKSLEICTESLGSETGSDCFSSYPASEISDTDEQKEDHEYEQKLQQQQVKESNSFEDFHVVKYKNSPPRPLPPPIPSISDGTSIRIQSHRRNGRLVLEAVSVPPRNNFYVQRFDGRLVLTLINSPISQERRDKTVEENKVRKFNEVFDDMEEIDQHVEEKINDGGYEEEKVAEEAEEERVKQNNVAKGVEFVMDQNSRSLPIGGTMKKLMKLGNKNPKWSNKIVNMKEVEDLPISQSLPPRPSRVPRLIPSLPPPATTSLNSYHYFWRSKTTFGTQFTPLKNNACLANGEKAYDHQNMVLIKGNKDEYYVPLSMGCKKPRRSMLIWEPYCVATS</sequence>
<dbReference type="AlphaFoldDB" id="A0AAD2AD12"/>
<dbReference type="InterPro" id="IPR021410">
    <property type="entry name" value="FAF"/>
</dbReference>
<feature type="domain" description="FAF" evidence="3">
    <location>
        <begin position="245"/>
        <end position="295"/>
    </location>
</feature>
<evidence type="ECO:0000313" key="5">
    <source>
        <dbReference type="Proteomes" id="UP000834106"/>
    </source>
</evidence>
<organism evidence="4 5">
    <name type="scientific">Fraxinus pennsylvanica</name>
    <dbReference type="NCBI Taxonomy" id="56036"/>
    <lineage>
        <taxon>Eukaryota</taxon>
        <taxon>Viridiplantae</taxon>
        <taxon>Streptophyta</taxon>
        <taxon>Embryophyta</taxon>
        <taxon>Tracheophyta</taxon>
        <taxon>Spermatophyta</taxon>
        <taxon>Magnoliopsida</taxon>
        <taxon>eudicotyledons</taxon>
        <taxon>Gunneridae</taxon>
        <taxon>Pentapetalae</taxon>
        <taxon>asterids</taxon>
        <taxon>lamiids</taxon>
        <taxon>Lamiales</taxon>
        <taxon>Oleaceae</taxon>
        <taxon>Oleeae</taxon>
        <taxon>Fraxinus</taxon>
    </lineage>
</organism>
<protein>
    <recommendedName>
        <fullName evidence="3">FAF domain-containing protein</fullName>
    </recommendedName>
</protein>
<dbReference type="EMBL" id="OU503057">
    <property type="protein sequence ID" value="CAI9785828.1"/>
    <property type="molecule type" value="Genomic_DNA"/>
</dbReference>
<evidence type="ECO:0000313" key="4">
    <source>
        <dbReference type="EMBL" id="CAI9785828.1"/>
    </source>
</evidence>
<proteinExistence type="inferred from homology"/>
<name>A0AAD2AD12_9LAMI</name>
<gene>
    <name evidence="4" type="ORF">FPE_LOCUS33258</name>
</gene>
<dbReference type="Pfam" id="PF11250">
    <property type="entry name" value="FAF"/>
    <property type="match status" value="1"/>
</dbReference>
<evidence type="ECO:0000256" key="2">
    <source>
        <dbReference type="SAM" id="MobiDB-lite"/>
    </source>
</evidence>